<evidence type="ECO:0000313" key="2">
    <source>
        <dbReference type="Proteomes" id="UP000008363"/>
    </source>
</evidence>
<organism evidence="1 2">
    <name type="scientific">Gordonia rhizosphera NBRC 16068</name>
    <dbReference type="NCBI Taxonomy" id="1108045"/>
    <lineage>
        <taxon>Bacteria</taxon>
        <taxon>Bacillati</taxon>
        <taxon>Actinomycetota</taxon>
        <taxon>Actinomycetes</taxon>
        <taxon>Mycobacteriales</taxon>
        <taxon>Gordoniaceae</taxon>
        <taxon>Gordonia</taxon>
    </lineage>
</organism>
<dbReference type="eggNOG" id="COG4320">
    <property type="taxonomic scope" value="Bacteria"/>
</dbReference>
<comment type="caution">
    <text evidence="1">The sequence shown here is derived from an EMBL/GenBank/DDBJ whole genome shotgun (WGS) entry which is preliminary data.</text>
</comment>
<dbReference type="STRING" id="1108045.GORHZ_233_00040"/>
<evidence type="ECO:0000313" key="1">
    <source>
        <dbReference type="EMBL" id="GAB93593.1"/>
    </source>
</evidence>
<protein>
    <recommendedName>
        <fullName evidence="3">DUF2252 domain-containing protein</fullName>
    </recommendedName>
</protein>
<evidence type="ECO:0008006" key="3">
    <source>
        <dbReference type="Google" id="ProtNLM"/>
    </source>
</evidence>
<gene>
    <name evidence="1" type="ORF">GORHZ_233_00040</name>
</gene>
<reference evidence="1 2" key="1">
    <citation type="submission" date="2012-08" db="EMBL/GenBank/DDBJ databases">
        <title>Whole genome shotgun sequence of Gordonia rhizosphera NBRC 16068.</title>
        <authorList>
            <person name="Takarada H."/>
            <person name="Isaki S."/>
            <person name="Hosoyama A."/>
            <person name="Tsuchikane K."/>
            <person name="Katsumata H."/>
            <person name="Baba S."/>
            <person name="Ohji S."/>
            <person name="Yamazaki S."/>
            <person name="Fujita N."/>
        </authorList>
    </citation>
    <scope>NUCLEOTIDE SEQUENCE [LARGE SCALE GENOMIC DNA]</scope>
    <source>
        <strain evidence="1 2">NBRC 16068</strain>
    </source>
</reference>
<dbReference type="Proteomes" id="UP000008363">
    <property type="component" value="Unassembled WGS sequence"/>
</dbReference>
<sequence>MAAATMTDLAQCVDPGKRRDPLDILADQAKSRVPELVPVRHARMAATPFTFYRGAAAVMAADLAATPNSGVQTQICGDAHLSNFGVFYTPERRMVFDVNDFDETSAGPFEWDVKRLAASLVVASRGNGFDAESSRKNAREAARSYQKWMQKSVTQSTMDCWYEGVAVEEMLGIIGSKLDSSTEQRAVKGLQKASHRNSIREVSKLCVFDEQGNPHIRSEPPLLVPISELASDDLADEIQGMVAERISKYRAMLPDYIKALFDQFTLVDVARKVVGVGSVGTRCWIVLLQGKGADDRLFLQLKEAQRSVLADHIPATEYPNEGQRVVEGQRLLQAASDVFLGWTTGYDENGERRDLYVRQLKDGKGSVVIEILNPKEMRLYARLCGQTLAQAHARTASRFEIADFLGTGKEFENAIADFSMAYADLNDTDHTNMLAAIDAGRIEVHDLG</sequence>
<name>K6VBJ5_9ACTN</name>
<dbReference type="InterPro" id="IPR018721">
    <property type="entry name" value="DUF2252"/>
</dbReference>
<dbReference type="OrthoDB" id="1491115at2"/>
<dbReference type="Pfam" id="PF10009">
    <property type="entry name" value="DUF2252"/>
    <property type="match status" value="1"/>
</dbReference>
<proteinExistence type="predicted"/>
<dbReference type="AlphaFoldDB" id="K6VBJ5"/>
<dbReference type="PANTHER" id="PTHR39441:SF1">
    <property type="entry name" value="DUF2252 DOMAIN-CONTAINING PROTEIN"/>
    <property type="match status" value="1"/>
</dbReference>
<accession>K6VBJ5</accession>
<dbReference type="PANTHER" id="PTHR39441">
    <property type="entry name" value="DUF2252 DOMAIN-CONTAINING PROTEIN"/>
    <property type="match status" value="1"/>
</dbReference>
<keyword evidence="2" id="KW-1185">Reference proteome</keyword>
<dbReference type="EMBL" id="BAHC01000233">
    <property type="protein sequence ID" value="GAB93593.1"/>
    <property type="molecule type" value="Genomic_DNA"/>
</dbReference>
<dbReference type="RefSeq" id="WP_006338970.1">
    <property type="nucleotide sequence ID" value="NZ_BAHC01000233.1"/>
</dbReference>